<keyword evidence="3" id="KW-0645">Protease</keyword>
<dbReference type="Proteomes" id="UP000199412">
    <property type="component" value="Unassembled WGS sequence"/>
</dbReference>
<dbReference type="GO" id="GO:0004185">
    <property type="term" value="F:serine-type carboxypeptidase activity"/>
    <property type="evidence" value="ECO:0007669"/>
    <property type="project" value="InterPro"/>
</dbReference>
<dbReference type="PANTHER" id="PTHR30023:SF0">
    <property type="entry name" value="PENICILLIN-SENSITIVE CARBOXYPEPTIDASE A"/>
    <property type="match status" value="1"/>
</dbReference>
<dbReference type="Gene3D" id="3.40.710.10">
    <property type="entry name" value="DD-peptidase/beta-lactamase superfamily"/>
    <property type="match status" value="2"/>
</dbReference>
<dbReference type="SUPFAM" id="SSF56601">
    <property type="entry name" value="beta-lactamase/transpeptidase-like"/>
    <property type="match status" value="1"/>
</dbReference>
<dbReference type="InterPro" id="IPR012338">
    <property type="entry name" value="Beta-lactam/transpept-like"/>
</dbReference>
<proteinExistence type="inferred from homology"/>
<dbReference type="NCBIfam" id="TIGR00666">
    <property type="entry name" value="PBP4"/>
    <property type="match status" value="1"/>
</dbReference>
<organism evidence="3 4">
    <name type="scientific">Rhodospira trueperi</name>
    <dbReference type="NCBI Taxonomy" id="69960"/>
    <lineage>
        <taxon>Bacteria</taxon>
        <taxon>Pseudomonadati</taxon>
        <taxon>Pseudomonadota</taxon>
        <taxon>Alphaproteobacteria</taxon>
        <taxon>Rhodospirillales</taxon>
        <taxon>Rhodospirillaceae</taxon>
        <taxon>Rhodospira</taxon>
    </lineage>
</organism>
<sequence length="576" mass="60828">MAQTSRGDCSRRSAASWRTGLAAVVIGVALAGHPIDVGAASAPPPPPAKPVPSDSDVAAVGPSSFAFASDPRGAVALAMRPPVLAPLPPGPKPAAPRLTEAELIARAGFQPDQVGFLVHDLETGETVASHNADQAAFIPASVLKVPTAVAARAILGPGHRFRTEVRFEGTRTGPVWNGTLALVGGGDPVLESDDLRRLVATLKAAGLERLDGRFVYDDSALIGAPVIEPTQPPEHAYNPGLSALTLDFNRVRVQWRGDAVDLVKVYGTPVEGVPIRLRRDTDTAGWSRAGPALRHEFAGADARDPGGAVTERWALSPYAPRDGALWLPVKAPAPFVAAVFRAVAAEAGVVLPEPEAAEGPARGVTVAFHRSPRLDVILASGLKHSNNLLAELVGLAATRHLEGRPLALADSAARLETWLAEAMPWVDWTGFHMANHSGLSPASRASPDQLVSILRYAHDQARARGVSPFHALLPDRHFPDPESTVVAAGVRVGSLTPRVAAKSGTVYHGRGLSGIAMGRSGHRLVFAVFTSDVTARQRFDEGYLHYSGRAVSRARAQLGRARDLEHALLLTWISEH</sequence>
<dbReference type="GO" id="GO:0006508">
    <property type="term" value="P:proteolysis"/>
    <property type="evidence" value="ECO:0007669"/>
    <property type="project" value="InterPro"/>
</dbReference>
<accession>A0A1G7BMD0</accession>
<evidence type="ECO:0000313" key="4">
    <source>
        <dbReference type="Proteomes" id="UP000199412"/>
    </source>
</evidence>
<dbReference type="PRINTS" id="PR00922">
    <property type="entry name" value="DADACBPTASE3"/>
</dbReference>
<dbReference type="AlphaFoldDB" id="A0A1G7BMD0"/>
<evidence type="ECO:0000256" key="1">
    <source>
        <dbReference type="ARBA" id="ARBA00006096"/>
    </source>
</evidence>
<dbReference type="EMBL" id="FNAP01000005">
    <property type="protein sequence ID" value="SDE27395.1"/>
    <property type="molecule type" value="Genomic_DNA"/>
</dbReference>
<keyword evidence="4" id="KW-1185">Reference proteome</keyword>
<evidence type="ECO:0000313" key="3">
    <source>
        <dbReference type="EMBL" id="SDE27395.1"/>
    </source>
</evidence>
<evidence type="ECO:0000256" key="2">
    <source>
        <dbReference type="ARBA" id="ARBA00022801"/>
    </source>
</evidence>
<gene>
    <name evidence="3" type="ORF">SAMN05421720_10570</name>
</gene>
<dbReference type="STRING" id="69960.SAMN05421720_10570"/>
<name>A0A1G7BMD0_9PROT</name>
<dbReference type="Gene3D" id="3.50.80.20">
    <property type="entry name" value="D-Ala-D-Ala carboxypeptidase C, peptidase S13"/>
    <property type="match status" value="1"/>
</dbReference>
<protein>
    <submittedName>
        <fullName evidence="3">D-alanyl-D-alanine carboxypeptidase / D-alanyl-D-alanine-endopeptidase (Penicillin-binding protein 4)</fullName>
    </submittedName>
</protein>
<keyword evidence="3" id="KW-0121">Carboxypeptidase</keyword>
<dbReference type="InterPro" id="IPR000667">
    <property type="entry name" value="Peptidase_S13"/>
</dbReference>
<reference evidence="3 4" key="1">
    <citation type="submission" date="2016-10" db="EMBL/GenBank/DDBJ databases">
        <authorList>
            <person name="de Groot N.N."/>
        </authorList>
    </citation>
    <scope>NUCLEOTIDE SEQUENCE [LARGE SCALE GENOMIC DNA]</scope>
    <source>
        <strain evidence="3 4">ATCC 700224</strain>
    </source>
</reference>
<dbReference type="PANTHER" id="PTHR30023">
    <property type="entry name" value="D-ALANYL-D-ALANINE CARBOXYPEPTIDASE"/>
    <property type="match status" value="1"/>
</dbReference>
<keyword evidence="2" id="KW-0378">Hydrolase</keyword>
<comment type="similarity">
    <text evidence="1">Belongs to the peptidase S13 family.</text>
</comment>
<dbReference type="Pfam" id="PF02113">
    <property type="entry name" value="Peptidase_S13"/>
    <property type="match status" value="1"/>
</dbReference>
<dbReference type="GO" id="GO:0000270">
    <property type="term" value="P:peptidoglycan metabolic process"/>
    <property type="evidence" value="ECO:0007669"/>
    <property type="project" value="TreeGrafter"/>
</dbReference>